<accession>A0A0M6ZQJ4</accession>
<feature type="transmembrane region" description="Helical" evidence="9">
    <location>
        <begin position="98"/>
        <end position="116"/>
    </location>
</feature>
<sequence length="187" mass="22112">MKQIAAGLRHAAQAAAAAMMAVMFLTFLLQIFIRYSARLEWLPEYLPFLEPTLFGWTLELCLVMWLWLVFWGNAFVVRENDHVRFDILYSRVNRKLRRIFVIVFGLCIAIGLAVSIEPTWSKFYILRLKKTATLSSLFGDWIRMRDLYVVYMLFLVAVSARYFWTVWQAYRHGLPEMPEQDGRRQSE</sequence>
<organism evidence="11 12">
    <name type="scientific">Roseibium album</name>
    <dbReference type="NCBI Taxonomy" id="311410"/>
    <lineage>
        <taxon>Bacteria</taxon>
        <taxon>Pseudomonadati</taxon>
        <taxon>Pseudomonadota</taxon>
        <taxon>Alphaproteobacteria</taxon>
        <taxon>Hyphomicrobiales</taxon>
        <taxon>Stappiaceae</taxon>
        <taxon>Roseibium</taxon>
    </lineage>
</organism>
<comment type="subcellular location">
    <subcellularLocation>
        <location evidence="1 9">Cell inner membrane</location>
        <topology evidence="1 9">Multi-pass membrane protein</topology>
    </subcellularLocation>
</comment>
<keyword evidence="7 9" id="KW-0472">Membrane</keyword>
<keyword evidence="6 9" id="KW-1133">Transmembrane helix</keyword>
<feature type="domain" description="Tripartite ATP-independent periplasmic transporters DctQ component" evidence="10">
    <location>
        <begin position="28"/>
        <end position="160"/>
    </location>
</feature>
<dbReference type="PANTHER" id="PTHR35011">
    <property type="entry name" value="2,3-DIKETO-L-GULONATE TRAP TRANSPORTER SMALL PERMEASE PROTEIN YIAM"/>
    <property type="match status" value="1"/>
</dbReference>
<evidence type="ECO:0000256" key="9">
    <source>
        <dbReference type="RuleBase" id="RU369079"/>
    </source>
</evidence>
<feature type="transmembrane region" description="Helical" evidence="9">
    <location>
        <begin position="12"/>
        <end position="33"/>
    </location>
</feature>
<dbReference type="Pfam" id="PF04290">
    <property type="entry name" value="DctQ"/>
    <property type="match status" value="1"/>
</dbReference>
<dbReference type="InterPro" id="IPR007387">
    <property type="entry name" value="TRAP_DctQ"/>
</dbReference>
<keyword evidence="4 9" id="KW-0997">Cell inner membrane</keyword>
<dbReference type="OrthoDB" id="4250245at2"/>
<dbReference type="PANTHER" id="PTHR35011:SF2">
    <property type="entry name" value="2,3-DIKETO-L-GULONATE TRAP TRANSPORTER SMALL PERMEASE PROTEIN YIAM"/>
    <property type="match status" value="1"/>
</dbReference>
<dbReference type="GeneID" id="97670886"/>
<keyword evidence="2 9" id="KW-0813">Transport</keyword>
<feature type="transmembrane region" description="Helical" evidence="9">
    <location>
        <begin position="53"/>
        <end position="77"/>
    </location>
</feature>
<evidence type="ECO:0000256" key="3">
    <source>
        <dbReference type="ARBA" id="ARBA00022475"/>
    </source>
</evidence>
<dbReference type="RefSeq" id="WP_055111481.1">
    <property type="nucleotide sequence ID" value="NZ_CANKXR010000001.1"/>
</dbReference>
<dbReference type="GO" id="GO:0005886">
    <property type="term" value="C:plasma membrane"/>
    <property type="evidence" value="ECO:0007669"/>
    <property type="project" value="UniProtKB-SubCell"/>
</dbReference>
<evidence type="ECO:0000313" key="11">
    <source>
        <dbReference type="EMBL" id="CTQ73151.1"/>
    </source>
</evidence>
<name>A0A0M6ZQJ4_9HYPH</name>
<evidence type="ECO:0000256" key="6">
    <source>
        <dbReference type="ARBA" id="ARBA00022989"/>
    </source>
</evidence>
<evidence type="ECO:0000256" key="1">
    <source>
        <dbReference type="ARBA" id="ARBA00004429"/>
    </source>
</evidence>
<dbReference type="InterPro" id="IPR055348">
    <property type="entry name" value="DctQ"/>
</dbReference>
<comment type="subunit">
    <text evidence="9">The complex comprises the extracytoplasmic solute receptor protein and the two transmembrane proteins.</text>
</comment>
<comment type="similarity">
    <text evidence="8 9">Belongs to the TRAP transporter small permease family.</text>
</comment>
<evidence type="ECO:0000256" key="8">
    <source>
        <dbReference type="ARBA" id="ARBA00038436"/>
    </source>
</evidence>
<gene>
    <name evidence="11" type="ORF">LA5096_03547</name>
</gene>
<evidence type="ECO:0000256" key="4">
    <source>
        <dbReference type="ARBA" id="ARBA00022519"/>
    </source>
</evidence>
<evidence type="ECO:0000313" key="12">
    <source>
        <dbReference type="Proteomes" id="UP000049983"/>
    </source>
</evidence>
<comment type="function">
    <text evidence="9">Part of the tripartite ATP-independent periplasmic (TRAP) transport system.</text>
</comment>
<dbReference type="AlphaFoldDB" id="A0A0M6ZQJ4"/>
<reference evidence="12" key="1">
    <citation type="submission" date="2015-07" db="EMBL/GenBank/DDBJ databases">
        <authorList>
            <person name="Rodrigo-Torres Lidia"/>
            <person name="Arahal R.David."/>
        </authorList>
    </citation>
    <scope>NUCLEOTIDE SEQUENCE [LARGE SCALE GENOMIC DNA]</scope>
    <source>
        <strain evidence="12">CECT 5096</strain>
    </source>
</reference>
<keyword evidence="3" id="KW-1003">Cell membrane</keyword>
<dbReference type="GO" id="GO:0022857">
    <property type="term" value="F:transmembrane transporter activity"/>
    <property type="evidence" value="ECO:0007669"/>
    <property type="project" value="UniProtKB-UniRule"/>
</dbReference>
<evidence type="ECO:0000256" key="7">
    <source>
        <dbReference type="ARBA" id="ARBA00023136"/>
    </source>
</evidence>
<proteinExistence type="inferred from homology"/>
<evidence type="ECO:0000256" key="5">
    <source>
        <dbReference type="ARBA" id="ARBA00022692"/>
    </source>
</evidence>
<dbReference type="STRING" id="311410.LA5095_00407"/>
<dbReference type="EMBL" id="CXWC01000011">
    <property type="protein sequence ID" value="CTQ73151.1"/>
    <property type="molecule type" value="Genomic_DNA"/>
</dbReference>
<dbReference type="Proteomes" id="UP000049983">
    <property type="component" value="Unassembled WGS sequence"/>
</dbReference>
<keyword evidence="5 9" id="KW-0812">Transmembrane</keyword>
<evidence type="ECO:0000259" key="10">
    <source>
        <dbReference type="Pfam" id="PF04290"/>
    </source>
</evidence>
<protein>
    <recommendedName>
        <fullName evidence="9">TRAP transporter small permease protein</fullName>
    </recommendedName>
</protein>
<evidence type="ECO:0000256" key="2">
    <source>
        <dbReference type="ARBA" id="ARBA00022448"/>
    </source>
</evidence>
<keyword evidence="12" id="KW-1185">Reference proteome</keyword>
<dbReference type="GO" id="GO:0015740">
    <property type="term" value="P:C4-dicarboxylate transport"/>
    <property type="evidence" value="ECO:0007669"/>
    <property type="project" value="TreeGrafter"/>
</dbReference>
<feature type="transmembrane region" description="Helical" evidence="9">
    <location>
        <begin position="147"/>
        <end position="164"/>
    </location>
</feature>